<reference evidence="4 5" key="1">
    <citation type="submission" date="2020-05" db="EMBL/GenBank/DDBJ databases">
        <title>MicrobeNet Type strains.</title>
        <authorList>
            <person name="Nicholson A.C."/>
        </authorList>
    </citation>
    <scope>NUCLEOTIDE SEQUENCE [LARGE SCALE GENOMIC DNA]</scope>
    <source>
        <strain evidence="4 5">JCM 14282</strain>
    </source>
</reference>
<name>A0A7Y2LY75_9MICO</name>
<proteinExistence type="predicted"/>
<dbReference type="InterPro" id="IPR041583">
    <property type="entry name" value="TetR_C_31"/>
</dbReference>
<sequence length="183" mass="19254">MTTTKERALDAAICLAGSQGIRAMTHARVDAAAGLPKGSTSNHFRTRDALLAGVIARIAEGERADLAPAARGPIHSIDEFVDVFTAVVTTLTGPHADRTRARYALFLELSSDPELQAPLRAQRAAFAELARILLAGLGAKHPDAAVEAFMAFGDGLILHRLTVDPGAPVRRSVAIAVRGCLEA</sequence>
<keyword evidence="1 2" id="KW-0238">DNA-binding</keyword>
<feature type="DNA-binding region" description="H-T-H motif" evidence="2">
    <location>
        <begin position="25"/>
        <end position="44"/>
    </location>
</feature>
<dbReference type="Pfam" id="PF00440">
    <property type="entry name" value="TetR_N"/>
    <property type="match status" value="1"/>
</dbReference>
<organism evidence="4 5">
    <name type="scientific">Microbacterium ulmi</name>
    <dbReference type="NCBI Taxonomy" id="179095"/>
    <lineage>
        <taxon>Bacteria</taxon>
        <taxon>Bacillati</taxon>
        <taxon>Actinomycetota</taxon>
        <taxon>Actinomycetes</taxon>
        <taxon>Micrococcales</taxon>
        <taxon>Microbacteriaceae</taxon>
        <taxon>Microbacterium</taxon>
    </lineage>
</organism>
<evidence type="ECO:0000256" key="1">
    <source>
        <dbReference type="ARBA" id="ARBA00023125"/>
    </source>
</evidence>
<gene>
    <name evidence="4" type="ORF">HLA99_03975</name>
</gene>
<evidence type="ECO:0000256" key="2">
    <source>
        <dbReference type="PROSITE-ProRule" id="PRU00335"/>
    </source>
</evidence>
<dbReference type="Gene3D" id="1.10.357.10">
    <property type="entry name" value="Tetracycline Repressor, domain 2"/>
    <property type="match status" value="1"/>
</dbReference>
<dbReference type="RefSeq" id="WP_167034836.1">
    <property type="nucleotide sequence ID" value="NZ_BAAANA010000002.1"/>
</dbReference>
<dbReference type="InterPro" id="IPR009057">
    <property type="entry name" value="Homeodomain-like_sf"/>
</dbReference>
<dbReference type="PROSITE" id="PS50977">
    <property type="entry name" value="HTH_TETR_2"/>
    <property type="match status" value="1"/>
</dbReference>
<dbReference type="InterPro" id="IPR001647">
    <property type="entry name" value="HTH_TetR"/>
</dbReference>
<accession>A0A7Y2LY75</accession>
<dbReference type="GO" id="GO:0003677">
    <property type="term" value="F:DNA binding"/>
    <property type="evidence" value="ECO:0007669"/>
    <property type="project" value="UniProtKB-UniRule"/>
</dbReference>
<evidence type="ECO:0000313" key="4">
    <source>
        <dbReference type="EMBL" id="NNH03016.1"/>
    </source>
</evidence>
<dbReference type="EMBL" id="JABEMB010000003">
    <property type="protein sequence ID" value="NNH03016.1"/>
    <property type="molecule type" value="Genomic_DNA"/>
</dbReference>
<keyword evidence="5" id="KW-1185">Reference proteome</keyword>
<evidence type="ECO:0000259" key="3">
    <source>
        <dbReference type="PROSITE" id="PS50977"/>
    </source>
</evidence>
<protein>
    <submittedName>
        <fullName evidence="4">TetR family transcriptional regulator</fullName>
    </submittedName>
</protein>
<dbReference type="SUPFAM" id="SSF46689">
    <property type="entry name" value="Homeodomain-like"/>
    <property type="match status" value="1"/>
</dbReference>
<evidence type="ECO:0000313" key="5">
    <source>
        <dbReference type="Proteomes" id="UP000543598"/>
    </source>
</evidence>
<comment type="caution">
    <text evidence="4">The sequence shown here is derived from an EMBL/GenBank/DDBJ whole genome shotgun (WGS) entry which is preliminary data.</text>
</comment>
<dbReference type="Proteomes" id="UP000543598">
    <property type="component" value="Unassembled WGS sequence"/>
</dbReference>
<feature type="domain" description="HTH tetR-type" evidence="3">
    <location>
        <begin position="2"/>
        <end position="62"/>
    </location>
</feature>
<dbReference type="AlphaFoldDB" id="A0A7Y2LY75"/>
<dbReference type="Pfam" id="PF17940">
    <property type="entry name" value="TetR_C_31"/>
    <property type="match status" value="1"/>
</dbReference>